<dbReference type="InterPro" id="IPR043504">
    <property type="entry name" value="Peptidase_S1_PA_chymotrypsin"/>
</dbReference>
<dbReference type="GO" id="GO:0004519">
    <property type="term" value="F:endonuclease activity"/>
    <property type="evidence" value="ECO:0007669"/>
    <property type="project" value="TreeGrafter"/>
</dbReference>
<dbReference type="PANTHER" id="PTHR13966">
    <property type="entry name" value="ENDONUCLEASE RELATED"/>
    <property type="match status" value="1"/>
</dbReference>
<dbReference type="SMART" id="SM00477">
    <property type="entry name" value="NUC"/>
    <property type="match status" value="1"/>
</dbReference>
<name>A0A2S0MUC2_9RHOB</name>
<reference evidence="7" key="1">
    <citation type="submission" date="2018-03" db="EMBL/GenBank/DDBJ databases">
        <title>Genomic analysis of the strain SH-1 isolated from shrimp intestine.</title>
        <authorList>
            <person name="Kim Y.-S."/>
            <person name="Kim S.-E."/>
            <person name="Kim K.-H."/>
        </authorList>
    </citation>
    <scope>NUCLEOTIDE SEQUENCE [LARGE SCALE GENOMIC DNA]</scope>
    <source>
        <strain evidence="7">SH-1</strain>
    </source>
</reference>
<dbReference type="Pfam" id="PF01223">
    <property type="entry name" value="Endonuclease_NS"/>
    <property type="match status" value="1"/>
</dbReference>
<dbReference type="GO" id="GO:0046872">
    <property type="term" value="F:metal ion binding"/>
    <property type="evidence" value="ECO:0007669"/>
    <property type="project" value="UniProtKB-KW"/>
</dbReference>
<dbReference type="SUPFAM" id="SSF50494">
    <property type="entry name" value="Trypsin-like serine proteases"/>
    <property type="match status" value="1"/>
</dbReference>
<dbReference type="InterPro" id="IPR009003">
    <property type="entry name" value="Peptidase_S1_PA"/>
</dbReference>
<gene>
    <name evidence="6" type="ORF">C6Y53_17545</name>
</gene>
<evidence type="ECO:0000256" key="1">
    <source>
        <dbReference type="PIRSR" id="PIRSR640255-1"/>
    </source>
</evidence>
<feature type="compositionally biased region" description="Basic and acidic residues" evidence="3">
    <location>
        <begin position="353"/>
        <end position="362"/>
    </location>
</feature>
<evidence type="ECO:0000313" key="6">
    <source>
        <dbReference type="EMBL" id="AVO39321.1"/>
    </source>
</evidence>
<dbReference type="RefSeq" id="WP_106473626.1">
    <property type="nucleotide sequence ID" value="NZ_CP027665.1"/>
</dbReference>
<feature type="binding site" evidence="2">
    <location>
        <position position="503"/>
    </location>
    <ligand>
        <name>Mg(2+)</name>
        <dbReference type="ChEBI" id="CHEBI:18420"/>
        <note>catalytic</note>
    </ligand>
</feature>
<evidence type="ECO:0000259" key="4">
    <source>
        <dbReference type="SMART" id="SM00477"/>
    </source>
</evidence>
<feature type="active site" description="Proton acceptor" evidence="1">
    <location>
        <position position="466"/>
    </location>
</feature>
<dbReference type="CDD" id="cd00091">
    <property type="entry name" value="NUC"/>
    <property type="match status" value="1"/>
</dbReference>
<dbReference type="KEGG" id="thas:C6Y53_17545"/>
<proteinExistence type="predicted"/>
<evidence type="ECO:0000259" key="5">
    <source>
        <dbReference type="SMART" id="SM00892"/>
    </source>
</evidence>
<feature type="domain" description="DNA/RNA non-specific endonuclease/pyrophosphatase/phosphodiesterase" evidence="5">
    <location>
        <begin position="403"/>
        <end position="631"/>
    </location>
</feature>
<dbReference type="Gene3D" id="3.40.570.10">
    <property type="entry name" value="Extracellular Endonuclease, subunit A"/>
    <property type="match status" value="1"/>
</dbReference>
<keyword evidence="7" id="KW-1185">Reference proteome</keyword>
<dbReference type="GO" id="GO:0016787">
    <property type="term" value="F:hydrolase activity"/>
    <property type="evidence" value="ECO:0007669"/>
    <property type="project" value="InterPro"/>
</dbReference>
<dbReference type="AlphaFoldDB" id="A0A2S0MUC2"/>
<dbReference type="InterPro" id="IPR040255">
    <property type="entry name" value="Non-specific_endonuclease"/>
</dbReference>
<accession>A0A2S0MUC2</accession>
<protein>
    <submittedName>
        <fullName evidence="6">Nuclease</fullName>
    </submittedName>
</protein>
<sequence length="661" mass="71630">MANGHNETLGRLETMMTAGQFDTAKTAIEAQSPVLEEMGISADRAREVLNTPVHALESTGTPVPMLEAIVRATNRPPLLVQNDSVQGKTSLNGPFPAGTDVMVTDVEHLLPSVGRIEFTNHDMDWGGTGWVIAEDGPGHWLVVTNRHVAKLVARRTARGDGVFQFGPGNLPYQARIDFVEEAGSQPDPARVAEIETFTYLAEDTAADVALARISRAGLAVAPLPLAAADGGDEELVAVVGYPASDPFRNDPTEMDRYFRGLYDVKRFAPGRLMVQPGATRLAHDCTTLGGNSGSPVISLESGTAVGLHFSGQYGVKNSAVRVSTLRALLDDGAAGALHPVATPAQDAAAESSDGSHDADHFEGRNGYESQFLRVVDVPLPKIPDALDLARPSDATADRPHELRYTHFSILYSLARKSPVIAALNIDGEKSIPVKRRNSRWWKDLRIPAEAQLGRADYGDPAIDRGHMVRRSATNWGDSRDEAELSNIDSYHYPVASPQHAGLNRNPRTWLGLENHILENVRTHGFRANVFTGPIFGLRDPDLGDTGTRIPMEYFKVVSMLTEAEDEGGILRLHATAYVLSQGHLVQKLALRDGRNEAAEGFAFGEYKTFQVRIRDLEIETGYDFGALRDADPLERAVATAEAAGAAPRGWQAVEALDQLVL</sequence>
<dbReference type="EMBL" id="CP027665">
    <property type="protein sequence ID" value="AVO39321.1"/>
    <property type="molecule type" value="Genomic_DNA"/>
</dbReference>
<dbReference type="Pfam" id="PF13365">
    <property type="entry name" value="Trypsin_2"/>
    <property type="match status" value="1"/>
</dbReference>
<evidence type="ECO:0000313" key="7">
    <source>
        <dbReference type="Proteomes" id="UP000237655"/>
    </source>
</evidence>
<dbReference type="SMART" id="SM00892">
    <property type="entry name" value="Endonuclease_NS"/>
    <property type="match status" value="1"/>
</dbReference>
<organism evidence="6 7">
    <name type="scientific">Pukyongiella litopenaei</name>
    <dbReference type="NCBI Taxonomy" id="2605946"/>
    <lineage>
        <taxon>Bacteria</taxon>
        <taxon>Pseudomonadati</taxon>
        <taxon>Pseudomonadota</taxon>
        <taxon>Alphaproteobacteria</taxon>
        <taxon>Rhodobacterales</taxon>
        <taxon>Paracoccaceae</taxon>
        <taxon>Pukyongiella</taxon>
    </lineage>
</organism>
<dbReference type="PANTHER" id="PTHR13966:SF5">
    <property type="entry name" value="ENDONUCLEASE G, MITOCHONDRIAL"/>
    <property type="match status" value="1"/>
</dbReference>
<feature type="region of interest" description="Disordered" evidence="3">
    <location>
        <begin position="343"/>
        <end position="362"/>
    </location>
</feature>
<dbReference type="InterPro" id="IPR001604">
    <property type="entry name" value="Endo_G_ENPP1-like_dom"/>
</dbReference>
<evidence type="ECO:0000256" key="3">
    <source>
        <dbReference type="SAM" id="MobiDB-lite"/>
    </source>
</evidence>
<dbReference type="Gene3D" id="2.40.10.10">
    <property type="entry name" value="Trypsin-like serine proteases"/>
    <property type="match status" value="2"/>
</dbReference>
<dbReference type="Proteomes" id="UP000237655">
    <property type="component" value="Chromosome"/>
</dbReference>
<dbReference type="GO" id="GO:0003676">
    <property type="term" value="F:nucleic acid binding"/>
    <property type="evidence" value="ECO:0007669"/>
    <property type="project" value="InterPro"/>
</dbReference>
<evidence type="ECO:0000256" key="2">
    <source>
        <dbReference type="PIRSR" id="PIRSR640255-2"/>
    </source>
</evidence>
<dbReference type="InterPro" id="IPR020821">
    <property type="entry name" value="ENPP1-3/EXOG-like_nuc-like"/>
</dbReference>
<dbReference type="InterPro" id="IPR044929">
    <property type="entry name" value="DNA/RNA_non-sp_Endonuclease_sf"/>
</dbReference>
<keyword evidence="2" id="KW-0479">Metal-binding</keyword>
<dbReference type="SUPFAM" id="SSF54060">
    <property type="entry name" value="His-Me finger endonucleases"/>
    <property type="match status" value="1"/>
</dbReference>
<feature type="domain" description="ENPP1-3/EXOG-like endonuclease/phosphodiesterase" evidence="4">
    <location>
        <begin position="404"/>
        <end position="631"/>
    </location>
</feature>
<dbReference type="InterPro" id="IPR044925">
    <property type="entry name" value="His-Me_finger_sf"/>
</dbReference>